<reference evidence="4 5" key="1">
    <citation type="journal article" date="2015" name="Int. J. Syst. Evol. Microbiol.">
        <title>Flavisolibacter ginsenosidimutans sp. nov., with ginsenoside-converting activity isolated from soil used for cultivating ginseng.</title>
        <authorList>
            <person name="Zhao Y."/>
            <person name="Liu Q."/>
            <person name="Kang M.S."/>
            <person name="Jin F."/>
            <person name="Yu H."/>
            <person name="Im W.T."/>
        </authorList>
    </citation>
    <scope>NUCLEOTIDE SEQUENCE [LARGE SCALE GENOMIC DNA]</scope>
    <source>
        <strain evidence="4 5">Gsoil 636</strain>
    </source>
</reference>
<evidence type="ECO:0000256" key="1">
    <source>
        <dbReference type="ARBA" id="ARBA00023122"/>
    </source>
</evidence>
<evidence type="ECO:0000313" key="4">
    <source>
        <dbReference type="EMBL" id="QEC54698.1"/>
    </source>
</evidence>
<gene>
    <name evidence="4" type="ORF">FSB75_01880</name>
</gene>
<evidence type="ECO:0000259" key="3">
    <source>
        <dbReference type="PROSITE" id="PS51371"/>
    </source>
</evidence>
<dbReference type="PANTHER" id="PTHR43080">
    <property type="entry name" value="CBS DOMAIN-CONTAINING PROTEIN CBSX3, MITOCHONDRIAL"/>
    <property type="match status" value="1"/>
</dbReference>
<keyword evidence="5" id="KW-1185">Reference proteome</keyword>
<sequence length="146" mass="16884">MEQVADLLAKKAPQFNTVTTDSLVSDALYQMSCEAVDFLIVLDKDKFKGIISDHDIASRILLEDRPLKEIEVWEFMNTSLPVATPDASLQSCMQLMERFSARHLAVFDRFEFKGVISSYDLMQEAMHSPQYFFEEEAPRRGYPWTY</sequence>
<evidence type="ECO:0000256" key="2">
    <source>
        <dbReference type="PROSITE-ProRule" id="PRU00703"/>
    </source>
</evidence>
<dbReference type="PANTHER" id="PTHR43080:SF2">
    <property type="entry name" value="CBS DOMAIN-CONTAINING PROTEIN"/>
    <property type="match status" value="1"/>
</dbReference>
<proteinExistence type="predicted"/>
<dbReference type="SUPFAM" id="SSF54631">
    <property type="entry name" value="CBS-domain pair"/>
    <property type="match status" value="1"/>
</dbReference>
<feature type="domain" description="CBS" evidence="3">
    <location>
        <begin position="76"/>
        <end position="135"/>
    </location>
</feature>
<accession>A0A5B8UDV4</accession>
<evidence type="ECO:0000313" key="5">
    <source>
        <dbReference type="Proteomes" id="UP000321204"/>
    </source>
</evidence>
<dbReference type="Pfam" id="PF00571">
    <property type="entry name" value="CBS"/>
    <property type="match status" value="2"/>
</dbReference>
<organism evidence="4 5">
    <name type="scientific">Flavisolibacter ginsenosidimutans</name>
    <dbReference type="NCBI Taxonomy" id="661481"/>
    <lineage>
        <taxon>Bacteria</taxon>
        <taxon>Pseudomonadati</taxon>
        <taxon>Bacteroidota</taxon>
        <taxon>Chitinophagia</taxon>
        <taxon>Chitinophagales</taxon>
        <taxon>Chitinophagaceae</taxon>
        <taxon>Flavisolibacter</taxon>
    </lineage>
</organism>
<dbReference type="RefSeq" id="WP_146781898.1">
    <property type="nucleotide sequence ID" value="NZ_BAABIO010000006.1"/>
</dbReference>
<protein>
    <submittedName>
        <fullName evidence="4">CBS domain-containing protein</fullName>
    </submittedName>
</protein>
<feature type="domain" description="CBS" evidence="3">
    <location>
        <begin position="11"/>
        <end position="67"/>
    </location>
</feature>
<dbReference type="PROSITE" id="PS51371">
    <property type="entry name" value="CBS"/>
    <property type="match status" value="2"/>
</dbReference>
<dbReference type="KEGG" id="fgg:FSB75_01880"/>
<dbReference type="Gene3D" id="3.10.580.10">
    <property type="entry name" value="CBS-domain"/>
    <property type="match status" value="1"/>
</dbReference>
<dbReference type="InterPro" id="IPR051257">
    <property type="entry name" value="Diverse_CBS-Domain"/>
</dbReference>
<dbReference type="InterPro" id="IPR000644">
    <property type="entry name" value="CBS_dom"/>
</dbReference>
<dbReference type="SMART" id="SM00116">
    <property type="entry name" value="CBS"/>
    <property type="match status" value="2"/>
</dbReference>
<dbReference type="AlphaFoldDB" id="A0A5B8UDV4"/>
<dbReference type="OrthoDB" id="671448at2"/>
<dbReference type="EMBL" id="CP042433">
    <property type="protein sequence ID" value="QEC54698.1"/>
    <property type="molecule type" value="Genomic_DNA"/>
</dbReference>
<keyword evidence="1 2" id="KW-0129">CBS domain</keyword>
<dbReference type="InterPro" id="IPR046342">
    <property type="entry name" value="CBS_dom_sf"/>
</dbReference>
<dbReference type="Proteomes" id="UP000321204">
    <property type="component" value="Chromosome"/>
</dbReference>
<name>A0A5B8UDV4_9BACT</name>